<organism evidence="10 11">
    <name type="scientific">Diatraea saccharalis</name>
    <name type="common">sugarcane borer</name>
    <dbReference type="NCBI Taxonomy" id="40085"/>
    <lineage>
        <taxon>Eukaryota</taxon>
        <taxon>Metazoa</taxon>
        <taxon>Ecdysozoa</taxon>
        <taxon>Arthropoda</taxon>
        <taxon>Hexapoda</taxon>
        <taxon>Insecta</taxon>
        <taxon>Pterygota</taxon>
        <taxon>Neoptera</taxon>
        <taxon>Endopterygota</taxon>
        <taxon>Lepidoptera</taxon>
        <taxon>Glossata</taxon>
        <taxon>Ditrysia</taxon>
        <taxon>Pyraloidea</taxon>
        <taxon>Crambidae</taxon>
        <taxon>Crambinae</taxon>
        <taxon>Diatraea</taxon>
    </lineage>
</organism>
<evidence type="ECO:0000256" key="5">
    <source>
        <dbReference type="ARBA" id="ARBA00022840"/>
    </source>
</evidence>
<dbReference type="AlphaFoldDB" id="A0A9N9QU13"/>
<evidence type="ECO:0000313" key="9">
    <source>
        <dbReference type="EMBL" id="CAG9783321.1"/>
    </source>
</evidence>
<dbReference type="Proteomes" id="UP001153714">
    <property type="component" value="Chromosome 10"/>
</dbReference>
<keyword evidence="3 6" id="KW-0547">Nucleotide-binding</keyword>
<name>A0A9N9QU13_9NEOP</name>
<keyword evidence="4" id="KW-0418">Kinase</keyword>
<dbReference type="GO" id="GO:0000776">
    <property type="term" value="C:kinetochore"/>
    <property type="evidence" value="ECO:0007669"/>
    <property type="project" value="TreeGrafter"/>
</dbReference>
<dbReference type="FunFam" id="3.30.200.20:FF:000131">
    <property type="entry name" value="Dual specificity protein kinase TTK"/>
    <property type="match status" value="1"/>
</dbReference>
<dbReference type="InterPro" id="IPR011009">
    <property type="entry name" value="Kinase-like_dom_sf"/>
</dbReference>
<dbReference type="Pfam" id="PF00069">
    <property type="entry name" value="Pkinase"/>
    <property type="match status" value="1"/>
</dbReference>
<feature type="compositionally biased region" description="Polar residues" evidence="7">
    <location>
        <begin position="124"/>
        <end position="141"/>
    </location>
</feature>
<dbReference type="EMBL" id="OU893341">
    <property type="protein sequence ID" value="CAG9783321.1"/>
    <property type="molecule type" value="Genomic_DNA"/>
</dbReference>
<dbReference type="GO" id="GO:0004674">
    <property type="term" value="F:protein serine/threonine kinase activity"/>
    <property type="evidence" value="ECO:0007669"/>
    <property type="project" value="UniProtKB-KW"/>
</dbReference>
<feature type="binding site" evidence="6">
    <location>
        <position position="320"/>
    </location>
    <ligand>
        <name>ATP</name>
        <dbReference type="ChEBI" id="CHEBI:30616"/>
    </ligand>
</feature>
<dbReference type="Gene3D" id="1.10.510.10">
    <property type="entry name" value="Transferase(Phosphotransferase) domain 1"/>
    <property type="match status" value="1"/>
</dbReference>
<keyword evidence="1" id="KW-0723">Serine/threonine-protein kinase</keyword>
<dbReference type="OrthoDB" id="20524at2759"/>
<dbReference type="EMBL" id="OU893341">
    <property type="protein sequence ID" value="CAG9783323.1"/>
    <property type="molecule type" value="Genomic_DNA"/>
</dbReference>
<dbReference type="PANTHER" id="PTHR22974">
    <property type="entry name" value="MIXED LINEAGE PROTEIN KINASE"/>
    <property type="match status" value="1"/>
</dbReference>
<evidence type="ECO:0000256" key="2">
    <source>
        <dbReference type="ARBA" id="ARBA00022679"/>
    </source>
</evidence>
<evidence type="ECO:0000256" key="4">
    <source>
        <dbReference type="ARBA" id="ARBA00022777"/>
    </source>
</evidence>
<dbReference type="GO" id="GO:0007094">
    <property type="term" value="P:mitotic spindle assembly checkpoint signaling"/>
    <property type="evidence" value="ECO:0007669"/>
    <property type="project" value="TreeGrafter"/>
</dbReference>
<keyword evidence="5 6" id="KW-0067">ATP-binding</keyword>
<feature type="compositionally biased region" description="Basic residues" evidence="7">
    <location>
        <begin position="158"/>
        <end position="167"/>
    </location>
</feature>
<dbReference type="SMART" id="SM00220">
    <property type="entry name" value="S_TKc"/>
    <property type="match status" value="1"/>
</dbReference>
<dbReference type="PROSITE" id="PS00108">
    <property type="entry name" value="PROTEIN_KINASE_ST"/>
    <property type="match status" value="1"/>
</dbReference>
<dbReference type="GO" id="GO:0034501">
    <property type="term" value="P:protein localization to kinetochore"/>
    <property type="evidence" value="ECO:0007669"/>
    <property type="project" value="TreeGrafter"/>
</dbReference>
<dbReference type="InterPro" id="IPR008271">
    <property type="entry name" value="Ser/Thr_kinase_AS"/>
</dbReference>
<evidence type="ECO:0000259" key="8">
    <source>
        <dbReference type="PROSITE" id="PS50011"/>
    </source>
</evidence>
<dbReference type="Gene3D" id="3.30.200.20">
    <property type="entry name" value="Phosphorylase Kinase, domain 1"/>
    <property type="match status" value="1"/>
</dbReference>
<dbReference type="PANTHER" id="PTHR22974:SF21">
    <property type="entry name" value="DUAL SPECIFICITY PROTEIN KINASE TTK"/>
    <property type="match status" value="1"/>
</dbReference>
<dbReference type="GO" id="GO:0004712">
    <property type="term" value="F:protein serine/threonine/tyrosine kinase activity"/>
    <property type="evidence" value="ECO:0007669"/>
    <property type="project" value="TreeGrafter"/>
</dbReference>
<reference evidence="10" key="2">
    <citation type="submission" date="2022-10" db="EMBL/GenBank/DDBJ databases">
        <authorList>
            <consortium name="ENA_rothamsted_submissions"/>
            <consortium name="culmorum"/>
            <person name="King R."/>
        </authorList>
    </citation>
    <scope>NUCLEOTIDE SEQUENCE</scope>
</reference>
<feature type="region of interest" description="Disordered" evidence="7">
    <location>
        <begin position="30"/>
        <end position="72"/>
    </location>
</feature>
<gene>
    <name evidence="9" type="ORF">DIATSA_LOCUS1502</name>
    <name evidence="10" type="ORF">DIATSA_LOCUS1504</name>
</gene>
<dbReference type="InterPro" id="IPR017441">
    <property type="entry name" value="Protein_kinase_ATP_BS"/>
</dbReference>
<evidence type="ECO:0000256" key="1">
    <source>
        <dbReference type="ARBA" id="ARBA00022527"/>
    </source>
</evidence>
<reference evidence="10" key="1">
    <citation type="submission" date="2021-12" db="EMBL/GenBank/DDBJ databases">
        <authorList>
            <person name="King R."/>
        </authorList>
    </citation>
    <scope>NUCLEOTIDE SEQUENCE</scope>
</reference>
<keyword evidence="11" id="KW-1185">Reference proteome</keyword>
<accession>A0A9N9QU13</accession>
<dbReference type="GO" id="GO:0007059">
    <property type="term" value="P:chromosome segregation"/>
    <property type="evidence" value="ECO:0007669"/>
    <property type="project" value="TreeGrafter"/>
</dbReference>
<dbReference type="InterPro" id="IPR000719">
    <property type="entry name" value="Prot_kinase_dom"/>
</dbReference>
<feature type="compositionally biased region" description="Polar residues" evidence="7">
    <location>
        <begin position="30"/>
        <end position="54"/>
    </location>
</feature>
<dbReference type="GO" id="GO:0005634">
    <property type="term" value="C:nucleus"/>
    <property type="evidence" value="ECO:0007669"/>
    <property type="project" value="TreeGrafter"/>
</dbReference>
<protein>
    <recommendedName>
        <fullName evidence="8">Protein kinase domain-containing protein</fullName>
    </recommendedName>
</protein>
<evidence type="ECO:0000313" key="11">
    <source>
        <dbReference type="Proteomes" id="UP001153714"/>
    </source>
</evidence>
<evidence type="ECO:0000256" key="6">
    <source>
        <dbReference type="PROSITE-ProRule" id="PRU10141"/>
    </source>
</evidence>
<evidence type="ECO:0000256" key="7">
    <source>
        <dbReference type="SAM" id="MobiDB-lite"/>
    </source>
</evidence>
<evidence type="ECO:0000256" key="3">
    <source>
        <dbReference type="ARBA" id="ARBA00022741"/>
    </source>
</evidence>
<proteinExistence type="predicted"/>
<keyword evidence="2" id="KW-0808">Transferase</keyword>
<evidence type="ECO:0000313" key="10">
    <source>
        <dbReference type="EMBL" id="CAG9783323.1"/>
    </source>
</evidence>
<dbReference type="PROSITE" id="PS50011">
    <property type="entry name" value="PROTEIN_KINASE_DOM"/>
    <property type="match status" value="1"/>
</dbReference>
<dbReference type="PROSITE" id="PS00107">
    <property type="entry name" value="PROTEIN_KINASE_ATP"/>
    <property type="match status" value="1"/>
</dbReference>
<dbReference type="SUPFAM" id="SSF56112">
    <property type="entry name" value="Protein kinase-like (PK-like)"/>
    <property type="match status" value="1"/>
</dbReference>
<dbReference type="GO" id="GO:0005524">
    <property type="term" value="F:ATP binding"/>
    <property type="evidence" value="ECO:0007669"/>
    <property type="project" value="UniProtKB-UniRule"/>
</dbReference>
<feature type="region of interest" description="Disordered" evidence="7">
    <location>
        <begin position="124"/>
        <end position="214"/>
    </location>
</feature>
<dbReference type="GO" id="GO:0033316">
    <property type="term" value="P:meiotic spindle assembly checkpoint signaling"/>
    <property type="evidence" value="ECO:0007669"/>
    <property type="project" value="TreeGrafter"/>
</dbReference>
<feature type="domain" description="Protein kinase" evidence="8">
    <location>
        <begin position="291"/>
        <end position="504"/>
    </location>
</feature>
<sequence>MSGNTESTANSFKFAPMPISALLANLVPLQKSSDSPDTSFTSGEESDNSFSETVATVAKKPSPRKTNNGFRTPNARVTEVNKDIKGYASERKVTNKDHDKENFKKDLAFNLSCPIKDSNIIHNAQSNSQKNVTSSVQSTSEVKNRGVLMPHNAINRIHQNKHGSVHKKTPEMSKMPISSQKKSATPKIKSGIRKFTPSSAKKSQKKTPQKVLTQNRDKVRCELFTQNSKEEAPCPVPRVEIASTPAPVPETPVNRKAMPASYVATPSYPQGAVGNNSKILFKTTSIKDKKYLFIKKLGTGGSSEVYKVLEVGTSCEYAVKCVYLATDQELAQGYINEVRLLRELQNSDRVIRLYDYEYDRANQFLRLVLEVGETDLSSFLRARGAGLPPALVLHYWEEMLHAVHYIHQHGVIHADLKPANFLLVCGRLKLIDFGIASSISSDATSVVRSQATGTYSYISPEALMGGAGGYGVSAADGNAPIKVRFDQQSTVSTDLLYISSSSVA</sequence>